<comment type="subcellular location">
    <subcellularLocation>
        <location evidence="1">Nucleus</location>
    </subcellularLocation>
</comment>
<dbReference type="InterPro" id="IPR013087">
    <property type="entry name" value="Znf_C2H2_type"/>
</dbReference>
<feature type="compositionally biased region" description="Basic and acidic residues" evidence="4">
    <location>
        <begin position="544"/>
        <end position="553"/>
    </location>
</feature>
<dbReference type="PANTHER" id="PTHR13165">
    <property type="entry name" value="ARSENITE-RESISTANCE PROTEIN 2"/>
    <property type="match status" value="1"/>
</dbReference>
<dbReference type="GO" id="GO:0031053">
    <property type="term" value="P:primary miRNA processing"/>
    <property type="evidence" value="ECO:0007669"/>
    <property type="project" value="TreeGrafter"/>
</dbReference>
<dbReference type="InterPro" id="IPR007042">
    <property type="entry name" value="SERRATE/Ars2_C"/>
</dbReference>
<dbReference type="GeneID" id="20083057"/>
<organism evidence="6">
    <name type="scientific">Aphanomyces invadans</name>
    <dbReference type="NCBI Taxonomy" id="157072"/>
    <lineage>
        <taxon>Eukaryota</taxon>
        <taxon>Sar</taxon>
        <taxon>Stramenopiles</taxon>
        <taxon>Oomycota</taxon>
        <taxon>Saprolegniomycetes</taxon>
        <taxon>Saprolegniales</taxon>
        <taxon>Verrucalvaceae</taxon>
        <taxon>Aphanomyces</taxon>
    </lineage>
</organism>
<feature type="compositionally biased region" description="Polar residues" evidence="4">
    <location>
        <begin position="557"/>
        <end position="571"/>
    </location>
</feature>
<dbReference type="PANTHER" id="PTHR13165:SF0">
    <property type="entry name" value="SERRATE RNA EFFECTOR MOLECULE HOMOLOG"/>
    <property type="match status" value="1"/>
</dbReference>
<dbReference type="RefSeq" id="XP_008869116.1">
    <property type="nucleotide sequence ID" value="XM_008870894.1"/>
</dbReference>
<evidence type="ECO:0000256" key="3">
    <source>
        <dbReference type="ARBA" id="ARBA00023242"/>
    </source>
</evidence>
<evidence type="ECO:0000259" key="5">
    <source>
        <dbReference type="PROSITE" id="PS00028"/>
    </source>
</evidence>
<keyword evidence="3" id="KW-0539">Nucleus</keyword>
<dbReference type="OrthoDB" id="342064at2759"/>
<feature type="region of interest" description="Disordered" evidence="4">
    <location>
        <begin position="1"/>
        <end position="101"/>
    </location>
</feature>
<comment type="similarity">
    <text evidence="2">Belongs to the ARS2 family.</text>
</comment>
<feature type="compositionally biased region" description="Basic residues" evidence="4">
    <location>
        <begin position="57"/>
        <end position="80"/>
    </location>
</feature>
<accession>A0A024U7V7</accession>
<evidence type="ECO:0000256" key="2">
    <source>
        <dbReference type="ARBA" id="ARBA00005407"/>
    </source>
</evidence>
<dbReference type="STRING" id="157072.A0A024U7V7"/>
<dbReference type="EMBL" id="KI913961">
    <property type="protein sequence ID" value="ETW02511.1"/>
    <property type="molecule type" value="Genomic_DNA"/>
</dbReference>
<feature type="compositionally biased region" description="Pro residues" evidence="4">
    <location>
        <begin position="625"/>
        <end position="635"/>
    </location>
</feature>
<evidence type="ECO:0000256" key="4">
    <source>
        <dbReference type="SAM" id="MobiDB-lite"/>
    </source>
</evidence>
<protein>
    <recommendedName>
        <fullName evidence="5">C2H2-type domain-containing protein</fullName>
    </recommendedName>
</protein>
<name>A0A024U7V7_9STRA</name>
<evidence type="ECO:0000256" key="1">
    <source>
        <dbReference type="ARBA" id="ARBA00004123"/>
    </source>
</evidence>
<dbReference type="PROSITE" id="PS00028">
    <property type="entry name" value="ZINC_FINGER_C2H2_1"/>
    <property type="match status" value="1"/>
</dbReference>
<feature type="compositionally biased region" description="Low complexity" evidence="4">
    <location>
        <begin position="34"/>
        <end position="46"/>
    </location>
</feature>
<gene>
    <name evidence="6" type="ORF">H310_06007</name>
</gene>
<dbReference type="eggNOG" id="KOG2295">
    <property type="taxonomic scope" value="Eukaryota"/>
</dbReference>
<dbReference type="VEuPathDB" id="FungiDB:H310_06007"/>
<dbReference type="InterPro" id="IPR039727">
    <property type="entry name" value="SE/Ars2"/>
</dbReference>
<feature type="domain" description="C2H2-type" evidence="5">
    <location>
        <begin position="504"/>
        <end position="525"/>
    </location>
</feature>
<evidence type="ECO:0000313" key="6">
    <source>
        <dbReference type="EMBL" id="ETW02511.1"/>
    </source>
</evidence>
<dbReference type="AlphaFoldDB" id="A0A024U7V7"/>
<sequence>MDPAQEELDQSALQAEMHQAQPPFDEQQPPANIYSSGGPPSSYLPPDRSRSPYRGGGRNRSRSRSPPRRRSRSPPFRGRRRSFERDDRFRGNGGANQYPPRVETEVLESYKAFMMRQEDNVAPEVCLQRYEDYKKRVLVKSSRSFFDQHKMEEWLQERYSPAIRHRHQQKKLAKKRVDVKAFAERVKTTTLSFDEAAWMGSTSDDPVASVVSAGPVLANDMDDSARLLYIRRIPCSCPFSVISEAIHNQGPFDELLLSDPLKKRDMDFERSAYILYPTAAAATAAMPKLQNLLVEAPEMPHPLRLQVMIYRARAPLKTPSYMSLPDRITYDFHQALHVATLLDKQSFDDPSLGIEPILNDVDATKSDRDRLDIVVAYLRRVHHFIYYAGVQCLDMGDVMHAYPAVFVRPAATERDIEDDKTVTHKVFSPTPSTETSGAGWGAWSVSLDEKIEAFIKANAPSVVEAKRVAELAMVQDIETREEVALEPVYNSYTEKAGDDGKHRCLLCTKLFKSLEFVKKHIRNKHPELVVEKIVSAGESCMWDQYREDPDRPMDPVATTNQPILRQSSGYDQRNRDSYGRGGGGGYRHPYYDGGPRGGGYRGGRGGGYNTGPPTPNYPRRYDSNPRPPQSRPLPVDPRQVSTSYQDLDSIHTPAVKLDFQDALGSLPPPKKLKKADEAAQNDA</sequence>
<feature type="region of interest" description="Disordered" evidence="4">
    <location>
        <begin position="544"/>
        <end position="683"/>
    </location>
</feature>
<dbReference type="GO" id="GO:0016604">
    <property type="term" value="C:nuclear body"/>
    <property type="evidence" value="ECO:0007669"/>
    <property type="project" value="TreeGrafter"/>
</dbReference>
<feature type="compositionally biased region" description="Gly residues" evidence="4">
    <location>
        <begin position="594"/>
        <end position="609"/>
    </location>
</feature>
<dbReference type="Pfam" id="PF12066">
    <property type="entry name" value="SERRATE_Ars2_N"/>
    <property type="match status" value="1"/>
</dbReference>
<reference evidence="6" key="1">
    <citation type="submission" date="2013-12" db="EMBL/GenBank/DDBJ databases">
        <title>The Genome Sequence of Aphanomyces invadans NJM9701.</title>
        <authorList>
            <consortium name="The Broad Institute Genomics Platform"/>
            <person name="Russ C."/>
            <person name="Tyler B."/>
            <person name="van West P."/>
            <person name="Dieguez-Uribeondo J."/>
            <person name="Young S.K."/>
            <person name="Zeng Q."/>
            <person name="Gargeya S."/>
            <person name="Fitzgerald M."/>
            <person name="Abouelleil A."/>
            <person name="Alvarado L."/>
            <person name="Chapman S.B."/>
            <person name="Gainer-Dewar J."/>
            <person name="Goldberg J."/>
            <person name="Griggs A."/>
            <person name="Gujja S."/>
            <person name="Hansen M."/>
            <person name="Howarth C."/>
            <person name="Imamovic A."/>
            <person name="Ireland A."/>
            <person name="Larimer J."/>
            <person name="McCowan C."/>
            <person name="Murphy C."/>
            <person name="Pearson M."/>
            <person name="Poon T.W."/>
            <person name="Priest M."/>
            <person name="Roberts A."/>
            <person name="Saif S."/>
            <person name="Shea T."/>
            <person name="Sykes S."/>
            <person name="Wortman J."/>
            <person name="Nusbaum C."/>
            <person name="Birren B."/>
        </authorList>
    </citation>
    <scope>NUCLEOTIDE SEQUENCE [LARGE SCALE GENOMIC DNA]</scope>
    <source>
        <strain evidence="6">NJM9701</strain>
    </source>
</reference>
<dbReference type="InterPro" id="IPR021933">
    <property type="entry name" value="SERRATE/Ars2_N"/>
</dbReference>
<feature type="compositionally biased region" description="Basic and acidic residues" evidence="4">
    <location>
        <begin position="81"/>
        <end position="90"/>
    </location>
</feature>
<proteinExistence type="inferred from homology"/>
<dbReference type="Pfam" id="PF04959">
    <property type="entry name" value="ARS2"/>
    <property type="match status" value="1"/>
</dbReference>